<evidence type="ECO:0000256" key="1">
    <source>
        <dbReference type="SAM" id="MobiDB-lite"/>
    </source>
</evidence>
<feature type="compositionally biased region" description="Basic and acidic residues" evidence="1">
    <location>
        <begin position="82"/>
        <end position="98"/>
    </location>
</feature>
<keyword evidence="3" id="KW-1185">Reference proteome</keyword>
<gene>
    <name evidence="2" type="ORF">PVAP13_1NG174619</name>
</gene>
<proteinExistence type="predicted"/>
<reference evidence="2" key="1">
    <citation type="submission" date="2020-05" db="EMBL/GenBank/DDBJ databases">
        <title>WGS assembly of Panicum virgatum.</title>
        <authorList>
            <person name="Lovell J.T."/>
            <person name="Jenkins J."/>
            <person name="Shu S."/>
            <person name="Juenger T.E."/>
            <person name="Schmutz J."/>
        </authorList>
    </citation>
    <scope>NUCLEOTIDE SEQUENCE</scope>
    <source>
        <strain evidence="2">AP13</strain>
    </source>
</reference>
<feature type="compositionally biased region" description="Basic residues" evidence="1">
    <location>
        <begin position="67"/>
        <end position="81"/>
    </location>
</feature>
<feature type="region of interest" description="Disordered" evidence="1">
    <location>
        <begin position="60"/>
        <end position="110"/>
    </location>
</feature>
<accession>A0A8T0X086</accession>
<dbReference type="AlphaFoldDB" id="A0A8T0X086"/>
<evidence type="ECO:0000313" key="3">
    <source>
        <dbReference type="Proteomes" id="UP000823388"/>
    </source>
</evidence>
<evidence type="ECO:0000313" key="2">
    <source>
        <dbReference type="EMBL" id="KAG2650774.1"/>
    </source>
</evidence>
<dbReference type="EMBL" id="CM029038">
    <property type="protein sequence ID" value="KAG2650774.1"/>
    <property type="molecule type" value="Genomic_DNA"/>
</dbReference>
<name>A0A8T0X086_PANVG</name>
<comment type="caution">
    <text evidence="2">The sequence shown here is derived from an EMBL/GenBank/DDBJ whole genome shotgun (WGS) entry which is preliminary data.</text>
</comment>
<dbReference type="Proteomes" id="UP000823388">
    <property type="component" value="Chromosome 1N"/>
</dbReference>
<protein>
    <submittedName>
        <fullName evidence="2">Uncharacterized protein</fullName>
    </submittedName>
</protein>
<sequence length="136" mass="15739">MYRPLPSPPPRCRRRPRPGQAITLFIALPWERVYLSPMRTGSCRSGPNPPVYQHRRTRVLAAADRQKARRERTCRRRRTKRHDANEHAQKQSWRRGEAGRLGWPHPEPIERDAQTAVGHPLPAPFLLHVKRPAATG</sequence>
<organism evidence="2 3">
    <name type="scientific">Panicum virgatum</name>
    <name type="common">Blackwell switchgrass</name>
    <dbReference type="NCBI Taxonomy" id="38727"/>
    <lineage>
        <taxon>Eukaryota</taxon>
        <taxon>Viridiplantae</taxon>
        <taxon>Streptophyta</taxon>
        <taxon>Embryophyta</taxon>
        <taxon>Tracheophyta</taxon>
        <taxon>Spermatophyta</taxon>
        <taxon>Magnoliopsida</taxon>
        <taxon>Liliopsida</taxon>
        <taxon>Poales</taxon>
        <taxon>Poaceae</taxon>
        <taxon>PACMAD clade</taxon>
        <taxon>Panicoideae</taxon>
        <taxon>Panicodae</taxon>
        <taxon>Paniceae</taxon>
        <taxon>Panicinae</taxon>
        <taxon>Panicum</taxon>
        <taxon>Panicum sect. Hiantes</taxon>
    </lineage>
</organism>